<name>A0A937XBY1_UNCW3</name>
<proteinExistence type="predicted"/>
<dbReference type="PANTHER" id="PTHR43151:SF1">
    <property type="entry name" value="SSR2333 PROTEIN"/>
    <property type="match status" value="1"/>
</dbReference>
<keyword evidence="1" id="KW-0408">Iron</keyword>
<feature type="domain" description="Ferrous iron transporter FeoA-like" evidence="2">
    <location>
        <begin position="1"/>
        <end position="72"/>
    </location>
</feature>
<accession>A0A937XBY1</accession>
<dbReference type="SMART" id="SM00899">
    <property type="entry name" value="FeoA"/>
    <property type="match status" value="1"/>
</dbReference>
<dbReference type="InterPro" id="IPR038157">
    <property type="entry name" value="FeoA_core_dom"/>
</dbReference>
<evidence type="ECO:0000256" key="1">
    <source>
        <dbReference type="ARBA" id="ARBA00023004"/>
    </source>
</evidence>
<dbReference type="InterPro" id="IPR053184">
    <property type="entry name" value="FeoA-like"/>
</dbReference>
<evidence type="ECO:0000313" key="3">
    <source>
        <dbReference type="EMBL" id="MBM3330588.1"/>
    </source>
</evidence>
<organism evidence="3 4">
    <name type="scientific">candidate division WOR-3 bacterium</name>
    <dbReference type="NCBI Taxonomy" id="2052148"/>
    <lineage>
        <taxon>Bacteria</taxon>
        <taxon>Bacteria division WOR-3</taxon>
    </lineage>
</organism>
<evidence type="ECO:0000313" key="4">
    <source>
        <dbReference type="Proteomes" id="UP000779900"/>
    </source>
</evidence>
<dbReference type="EMBL" id="VGIR01000006">
    <property type="protein sequence ID" value="MBM3330588.1"/>
    <property type="molecule type" value="Genomic_DNA"/>
</dbReference>
<dbReference type="GO" id="GO:0046914">
    <property type="term" value="F:transition metal ion binding"/>
    <property type="evidence" value="ECO:0007669"/>
    <property type="project" value="InterPro"/>
</dbReference>
<dbReference type="InterPro" id="IPR007167">
    <property type="entry name" value="Fe-transptr_FeoA-like"/>
</dbReference>
<gene>
    <name evidence="3" type="ORF">FJY68_01895</name>
</gene>
<reference evidence="3" key="1">
    <citation type="submission" date="2019-03" db="EMBL/GenBank/DDBJ databases">
        <title>Lake Tanganyika Metagenome-Assembled Genomes (MAGs).</title>
        <authorList>
            <person name="Tran P."/>
        </authorList>
    </citation>
    <scope>NUCLEOTIDE SEQUENCE</scope>
    <source>
        <strain evidence="3">K_DeepCast_150m_m2_040</strain>
    </source>
</reference>
<protein>
    <submittedName>
        <fullName evidence="3">Ferrous iron transport protein A</fullName>
    </submittedName>
</protein>
<evidence type="ECO:0000259" key="2">
    <source>
        <dbReference type="SMART" id="SM00899"/>
    </source>
</evidence>
<dbReference type="InterPro" id="IPR008988">
    <property type="entry name" value="Transcriptional_repressor_C"/>
</dbReference>
<sequence>MSLADVQPGSNVRVVEIDGGRGMAGRLSTLGLIPGTEVSVLSRRGGGPVLVALRRSRLAIGHGLARRVRVEPVPESGTGCHH</sequence>
<dbReference type="Pfam" id="PF04023">
    <property type="entry name" value="FeoA"/>
    <property type="match status" value="1"/>
</dbReference>
<dbReference type="PANTHER" id="PTHR43151">
    <property type="entry name" value="FEOA FAMILY PROTEIN"/>
    <property type="match status" value="1"/>
</dbReference>
<dbReference type="AlphaFoldDB" id="A0A937XBY1"/>
<dbReference type="Proteomes" id="UP000779900">
    <property type="component" value="Unassembled WGS sequence"/>
</dbReference>
<comment type="caution">
    <text evidence="3">The sequence shown here is derived from an EMBL/GenBank/DDBJ whole genome shotgun (WGS) entry which is preliminary data.</text>
</comment>
<dbReference type="Gene3D" id="2.30.30.90">
    <property type="match status" value="1"/>
</dbReference>
<dbReference type="SUPFAM" id="SSF50037">
    <property type="entry name" value="C-terminal domain of transcriptional repressors"/>
    <property type="match status" value="1"/>
</dbReference>